<dbReference type="EMBL" id="CAJNOH010001923">
    <property type="protein sequence ID" value="CAF1260700.1"/>
    <property type="molecule type" value="Genomic_DNA"/>
</dbReference>
<dbReference type="OrthoDB" id="6060011at2759"/>
<dbReference type="Pfam" id="PF00095">
    <property type="entry name" value="WAP"/>
    <property type="match status" value="2"/>
</dbReference>
<dbReference type="SMART" id="SM00217">
    <property type="entry name" value="WAP"/>
    <property type="match status" value="1"/>
</dbReference>
<evidence type="ECO:0000259" key="1">
    <source>
        <dbReference type="PROSITE" id="PS51390"/>
    </source>
</evidence>
<dbReference type="InterPro" id="IPR008197">
    <property type="entry name" value="WAP_dom"/>
</dbReference>
<dbReference type="InterPro" id="IPR036645">
    <property type="entry name" value="Elafin-like_sf"/>
</dbReference>
<dbReference type="Proteomes" id="UP000663823">
    <property type="component" value="Unassembled WGS sequence"/>
</dbReference>
<dbReference type="GO" id="GO:0005576">
    <property type="term" value="C:extracellular region"/>
    <property type="evidence" value="ECO:0007669"/>
    <property type="project" value="InterPro"/>
</dbReference>
<dbReference type="PROSITE" id="PS51390">
    <property type="entry name" value="WAP"/>
    <property type="match status" value="1"/>
</dbReference>
<dbReference type="Gene3D" id="4.10.75.10">
    <property type="entry name" value="Elafin-like"/>
    <property type="match status" value="1"/>
</dbReference>
<dbReference type="EMBL" id="CAJOAX010001911">
    <property type="protein sequence ID" value="CAF3755792.1"/>
    <property type="molecule type" value="Genomic_DNA"/>
</dbReference>
<evidence type="ECO:0000313" key="3">
    <source>
        <dbReference type="EMBL" id="CAF1260700.1"/>
    </source>
</evidence>
<accession>A0A815W5D3</accession>
<keyword evidence="6" id="KW-1185">Reference proteome</keyword>
<dbReference type="AlphaFoldDB" id="A0A815W5D3"/>
<protein>
    <recommendedName>
        <fullName evidence="1">WAP domain-containing protein</fullName>
    </recommendedName>
</protein>
<sequence>MIISLINAAKVCPGYGFIHEPENCTSTCSATNDQCPPEEKCCYIITEPCGFHCIVPKDNVEKSGKCPTSSPNDPNWFLCDAHSCDVDNDCQDIQKCCPNSCGSPICMTPK</sequence>
<dbReference type="SUPFAM" id="SSF57256">
    <property type="entry name" value="Elafin-like"/>
    <property type="match status" value="1"/>
</dbReference>
<dbReference type="Proteomes" id="UP000663882">
    <property type="component" value="Unassembled WGS sequence"/>
</dbReference>
<feature type="domain" description="WAP" evidence="1">
    <location>
        <begin position="59"/>
        <end position="110"/>
    </location>
</feature>
<organism evidence="4 6">
    <name type="scientific">Rotaria sordida</name>
    <dbReference type="NCBI Taxonomy" id="392033"/>
    <lineage>
        <taxon>Eukaryota</taxon>
        <taxon>Metazoa</taxon>
        <taxon>Spiralia</taxon>
        <taxon>Gnathifera</taxon>
        <taxon>Rotifera</taxon>
        <taxon>Eurotatoria</taxon>
        <taxon>Bdelloidea</taxon>
        <taxon>Philodinida</taxon>
        <taxon>Philodinidae</taxon>
        <taxon>Rotaria</taxon>
    </lineage>
</organism>
<name>A0A815W5D3_9BILA</name>
<evidence type="ECO:0000313" key="5">
    <source>
        <dbReference type="EMBL" id="CAF3755792.1"/>
    </source>
</evidence>
<dbReference type="Proteomes" id="UP000663854">
    <property type="component" value="Unassembled WGS sequence"/>
</dbReference>
<proteinExistence type="predicted"/>
<dbReference type="EMBL" id="CAJNOO010002033">
    <property type="protein sequence ID" value="CAF1228727.1"/>
    <property type="molecule type" value="Genomic_DNA"/>
</dbReference>
<gene>
    <name evidence="4" type="ORF">JXQ802_LOCUS42934</name>
    <name evidence="5" type="ORF">OTI717_LOCUS15837</name>
    <name evidence="3" type="ORF">PYM288_LOCUS27863</name>
    <name evidence="2" type="ORF">RFH988_LOCUS26048</name>
</gene>
<dbReference type="EMBL" id="CAJNOL010002993">
    <property type="protein sequence ID" value="CAF1540852.1"/>
    <property type="molecule type" value="Genomic_DNA"/>
</dbReference>
<dbReference type="GO" id="GO:0030414">
    <property type="term" value="F:peptidase inhibitor activity"/>
    <property type="evidence" value="ECO:0007669"/>
    <property type="project" value="InterPro"/>
</dbReference>
<reference evidence="4" key="1">
    <citation type="submission" date="2021-02" db="EMBL/GenBank/DDBJ databases">
        <authorList>
            <person name="Nowell W R."/>
        </authorList>
    </citation>
    <scope>NUCLEOTIDE SEQUENCE</scope>
</reference>
<evidence type="ECO:0000313" key="4">
    <source>
        <dbReference type="EMBL" id="CAF1540852.1"/>
    </source>
</evidence>
<evidence type="ECO:0000313" key="2">
    <source>
        <dbReference type="EMBL" id="CAF1228727.1"/>
    </source>
</evidence>
<evidence type="ECO:0000313" key="6">
    <source>
        <dbReference type="Proteomes" id="UP000663870"/>
    </source>
</evidence>
<comment type="caution">
    <text evidence="4">The sequence shown here is derived from an EMBL/GenBank/DDBJ whole genome shotgun (WGS) entry which is preliminary data.</text>
</comment>
<dbReference type="Proteomes" id="UP000663870">
    <property type="component" value="Unassembled WGS sequence"/>
</dbReference>